<dbReference type="Gene3D" id="2.160.20.10">
    <property type="entry name" value="Single-stranded right-handed beta-helix, Pectin lyase-like"/>
    <property type="match status" value="1"/>
</dbReference>
<organism evidence="3 4">
    <name type="scientific">Candidatus Giovannonibacteria bacterium GW2011_GWA2_44_13b</name>
    <dbReference type="NCBI Taxonomy" id="1618647"/>
    <lineage>
        <taxon>Bacteria</taxon>
        <taxon>Candidatus Giovannoniibacteriota</taxon>
    </lineage>
</organism>
<dbReference type="InterPro" id="IPR006626">
    <property type="entry name" value="PbH1"/>
</dbReference>
<evidence type="ECO:0000313" key="4">
    <source>
        <dbReference type="Proteomes" id="UP000034736"/>
    </source>
</evidence>
<gene>
    <name evidence="3" type="ORF">UW30_C0001G0002</name>
</gene>
<comment type="caution">
    <text evidence="3">The sequence shown here is derived from an EMBL/GenBank/DDBJ whole genome shotgun (WGS) entry which is preliminary data.</text>
</comment>
<reference evidence="3 4" key="1">
    <citation type="journal article" date="2015" name="Nature">
        <title>rRNA introns, odd ribosomes, and small enigmatic genomes across a large radiation of phyla.</title>
        <authorList>
            <person name="Brown C.T."/>
            <person name="Hug L.A."/>
            <person name="Thomas B.C."/>
            <person name="Sharon I."/>
            <person name="Castelle C.J."/>
            <person name="Singh A."/>
            <person name="Wilkins M.J."/>
            <person name="Williams K.H."/>
            <person name="Banfield J.F."/>
        </authorList>
    </citation>
    <scope>NUCLEOTIDE SEQUENCE [LARGE SCALE GENOMIC DNA]</scope>
</reference>
<dbReference type="SMART" id="SM00710">
    <property type="entry name" value="PbH1"/>
    <property type="match status" value="5"/>
</dbReference>
<feature type="domain" description="Right handed beta helix" evidence="2">
    <location>
        <begin position="221"/>
        <end position="369"/>
    </location>
</feature>
<dbReference type="Proteomes" id="UP000034736">
    <property type="component" value="Unassembled WGS sequence"/>
</dbReference>
<evidence type="ECO:0000256" key="1">
    <source>
        <dbReference type="SAM" id="Phobius"/>
    </source>
</evidence>
<dbReference type="EMBL" id="LCHU01000001">
    <property type="protein sequence ID" value="KKT42277.1"/>
    <property type="molecule type" value="Genomic_DNA"/>
</dbReference>
<protein>
    <recommendedName>
        <fullName evidence="2">Right handed beta helix domain-containing protein</fullName>
    </recommendedName>
</protein>
<keyword evidence="1" id="KW-1133">Transmembrane helix</keyword>
<evidence type="ECO:0000313" key="3">
    <source>
        <dbReference type="EMBL" id="KKT42277.1"/>
    </source>
</evidence>
<keyword evidence="1" id="KW-0812">Transmembrane</keyword>
<dbReference type="InterPro" id="IPR039448">
    <property type="entry name" value="Beta_helix"/>
</dbReference>
<accession>A0A0G1JE38</accession>
<dbReference type="InterPro" id="IPR011050">
    <property type="entry name" value="Pectin_lyase_fold/virulence"/>
</dbReference>
<evidence type="ECO:0000259" key="2">
    <source>
        <dbReference type="Pfam" id="PF13229"/>
    </source>
</evidence>
<dbReference type="InterPro" id="IPR012334">
    <property type="entry name" value="Pectin_lyas_fold"/>
</dbReference>
<dbReference type="Pfam" id="PF13229">
    <property type="entry name" value="Beta_helix"/>
    <property type="match status" value="1"/>
</dbReference>
<sequence length="482" mass="52990">MKKLIKYVIFPLLIVTVALFAWFKYINDSGLGKNPPEPSQTTLKDLSAVVLPACTDSLATPKTDVTYYVAANEPGANNERCDGLAPTNQGGGRCPFKDFTSANVREKLFFTADGGYGTKSVTVKVRKGTYFIHPLKLFPKEPVQPLLINANGQSEAESVVLMNYNGEQAILDGTCPASFKECAAPRDPGRILTLLEIYGSYVIVQGLTFDNVSQRNIQIGANNTHIRCNHIKGAYGPNNDSVKSATDEGPVYIYGNEFSGPFHQAVDATKAQDWILEKNIVHGGTKGFGFKFNARNVIVRNNHFYDLMEKGVDMGADGSSDHPYDYEAYNIRTENNVFERMGQTAAVIAHCSQCEFNNNTVSGAQVGIDFGQEHQGFPDGCRNGKGCMPSANTKIFNNRFRNMKYPKINLNNAFISAESARVSNLEASNNLYCVPQGEQPIFWRGGTFPQDLIKSLAEWQQKIGTDQGSHVVPASDPKCANW</sequence>
<keyword evidence="1" id="KW-0472">Membrane</keyword>
<dbReference type="SUPFAM" id="SSF51126">
    <property type="entry name" value="Pectin lyase-like"/>
    <property type="match status" value="1"/>
</dbReference>
<feature type="transmembrane region" description="Helical" evidence="1">
    <location>
        <begin position="7"/>
        <end position="25"/>
    </location>
</feature>
<proteinExistence type="predicted"/>
<name>A0A0G1JE38_9BACT</name>
<dbReference type="AlphaFoldDB" id="A0A0G1JE38"/>